<dbReference type="GO" id="GO:0003774">
    <property type="term" value="F:cytoskeletal motor activity"/>
    <property type="evidence" value="ECO:0007669"/>
    <property type="project" value="InterPro"/>
</dbReference>
<dbReference type="GO" id="GO:0005198">
    <property type="term" value="F:structural molecule activity"/>
    <property type="evidence" value="ECO:0007669"/>
    <property type="project" value="UniProtKB-UniRule"/>
</dbReference>
<organism evidence="6 7">
    <name type="scientific">Pseudaquabacterium pictum</name>
    <dbReference type="NCBI Taxonomy" id="2315236"/>
    <lineage>
        <taxon>Bacteria</taxon>
        <taxon>Pseudomonadati</taxon>
        <taxon>Pseudomonadota</taxon>
        <taxon>Betaproteobacteria</taxon>
        <taxon>Burkholderiales</taxon>
        <taxon>Sphaerotilaceae</taxon>
        <taxon>Pseudaquabacterium</taxon>
    </lineage>
</organism>
<dbReference type="OrthoDB" id="8909229at2"/>
<dbReference type="InterPro" id="IPR001624">
    <property type="entry name" value="FliE"/>
</dbReference>
<dbReference type="GO" id="GO:0009425">
    <property type="term" value="C:bacterial-type flagellum basal body"/>
    <property type="evidence" value="ECO:0007669"/>
    <property type="project" value="UniProtKB-SubCell"/>
</dbReference>
<dbReference type="HAMAP" id="MF_00724">
    <property type="entry name" value="FliE"/>
    <property type="match status" value="1"/>
</dbReference>
<comment type="similarity">
    <text evidence="2 4">Belongs to the FliE family.</text>
</comment>
<dbReference type="AlphaFoldDB" id="A0A480AYG5"/>
<accession>A0A480AYG5</accession>
<dbReference type="NCBIfam" id="TIGR00205">
    <property type="entry name" value="fliE"/>
    <property type="match status" value="1"/>
</dbReference>
<dbReference type="PRINTS" id="PR01006">
    <property type="entry name" value="FLGHOOKFLIE"/>
</dbReference>
<dbReference type="Pfam" id="PF02049">
    <property type="entry name" value="FliE"/>
    <property type="match status" value="1"/>
</dbReference>
<evidence type="ECO:0000313" key="6">
    <source>
        <dbReference type="EMBL" id="GCL65966.1"/>
    </source>
</evidence>
<evidence type="ECO:0000256" key="2">
    <source>
        <dbReference type="ARBA" id="ARBA00009272"/>
    </source>
</evidence>
<dbReference type="Proteomes" id="UP000301751">
    <property type="component" value="Unassembled WGS sequence"/>
</dbReference>
<comment type="subcellular location">
    <subcellularLocation>
        <location evidence="1 4">Bacterial flagellum basal body</location>
    </subcellularLocation>
</comment>
<dbReference type="PANTHER" id="PTHR34653">
    <property type="match status" value="1"/>
</dbReference>
<sequence length="119" mass="12682">MKLELKPFDFQQAVARAGLRPDGTPLGQAVGLGKAGRAEAASGTEPANFTTAMAQALRAVSDAQLESSRLQRELQLDNSTVSVEQTMIASAKSQIGFTAALSVRNRLVQAYTDIMNMQV</sequence>
<reference evidence="7" key="1">
    <citation type="submission" date="2019-03" db="EMBL/GenBank/DDBJ databases">
        <title>Aquabacterium pictum sp.nov., the first bacteriochlorophyll a-containing freshwater bacterium in the genus Aquabacterium of the class Betaproteobacteria.</title>
        <authorList>
            <person name="Hirose S."/>
            <person name="Tank M."/>
            <person name="Hara E."/>
            <person name="Tamaki H."/>
            <person name="Takaichi S."/>
            <person name="Haruta S."/>
            <person name="Hanada S."/>
        </authorList>
    </citation>
    <scope>NUCLEOTIDE SEQUENCE [LARGE SCALE GENOMIC DNA]</scope>
    <source>
        <strain evidence="7">W35</strain>
    </source>
</reference>
<dbReference type="PANTHER" id="PTHR34653:SF1">
    <property type="entry name" value="FLAGELLAR HOOK-BASAL BODY COMPLEX PROTEIN FLIE"/>
    <property type="match status" value="1"/>
</dbReference>
<keyword evidence="3 4" id="KW-0975">Bacterial flagellum</keyword>
<evidence type="ECO:0000256" key="3">
    <source>
        <dbReference type="ARBA" id="ARBA00023143"/>
    </source>
</evidence>
<dbReference type="EMBL" id="BJCL01000022">
    <property type="protein sequence ID" value="GCL65966.1"/>
    <property type="molecule type" value="Genomic_DNA"/>
</dbReference>
<gene>
    <name evidence="4" type="primary">fliE</name>
    <name evidence="6" type="ORF">AQPW35_50470</name>
</gene>
<keyword evidence="7" id="KW-1185">Reference proteome</keyword>
<dbReference type="RefSeq" id="WP_137735665.1">
    <property type="nucleotide sequence ID" value="NZ_BJCL01000022.1"/>
</dbReference>
<evidence type="ECO:0000313" key="7">
    <source>
        <dbReference type="Proteomes" id="UP000301751"/>
    </source>
</evidence>
<evidence type="ECO:0000256" key="4">
    <source>
        <dbReference type="HAMAP-Rule" id="MF_00724"/>
    </source>
</evidence>
<proteinExistence type="inferred from homology"/>
<dbReference type="GO" id="GO:0071973">
    <property type="term" value="P:bacterial-type flagellum-dependent cell motility"/>
    <property type="evidence" value="ECO:0007669"/>
    <property type="project" value="InterPro"/>
</dbReference>
<protein>
    <recommendedName>
        <fullName evidence="4 5">Flagellar hook-basal body complex protein FliE</fullName>
    </recommendedName>
</protein>
<evidence type="ECO:0000256" key="1">
    <source>
        <dbReference type="ARBA" id="ARBA00004117"/>
    </source>
</evidence>
<evidence type="ECO:0000256" key="5">
    <source>
        <dbReference type="NCBIfam" id="TIGR00205"/>
    </source>
</evidence>
<comment type="caution">
    <text evidence="6">The sequence shown here is derived from an EMBL/GenBank/DDBJ whole genome shotgun (WGS) entry which is preliminary data.</text>
</comment>
<name>A0A480AYG5_9BURK</name>